<evidence type="ECO:0000259" key="3">
    <source>
        <dbReference type="PROSITE" id="PS50240"/>
    </source>
</evidence>
<evidence type="ECO:0000313" key="5">
    <source>
        <dbReference type="Proteomes" id="UP001627154"/>
    </source>
</evidence>
<dbReference type="InterPro" id="IPR051487">
    <property type="entry name" value="Ser/Thr_Proteases_Immune/Dev"/>
</dbReference>
<dbReference type="PANTHER" id="PTHR24256">
    <property type="entry name" value="TRYPTASE-RELATED"/>
    <property type="match status" value="1"/>
</dbReference>
<dbReference type="SUPFAM" id="SSF50494">
    <property type="entry name" value="Trypsin-like serine proteases"/>
    <property type="match status" value="1"/>
</dbReference>
<comment type="caution">
    <text evidence="4">The sequence shown here is derived from an EMBL/GenBank/DDBJ whole genome shotgun (WGS) entry which is preliminary data.</text>
</comment>
<dbReference type="Pfam" id="PF00089">
    <property type="entry name" value="Trypsin"/>
    <property type="match status" value="1"/>
</dbReference>
<organism evidence="4 5">
    <name type="scientific">Trichogramma kaykai</name>
    <dbReference type="NCBI Taxonomy" id="54128"/>
    <lineage>
        <taxon>Eukaryota</taxon>
        <taxon>Metazoa</taxon>
        <taxon>Ecdysozoa</taxon>
        <taxon>Arthropoda</taxon>
        <taxon>Hexapoda</taxon>
        <taxon>Insecta</taxon>
        <taxon>Pterygota</taxon>
        <taxon>Neoptera</taxon>
        <taxon>Endopterygota</taxon>
        <taxon>Hymenoptera</taxon>
        <taxon>Apocrita</taxon>
        <taxon>Proctotrupomorpha</taxon>
        <taxon>Chalcidoidea</taxon>
        <taxon>Trichogrammatidae</taxon>
        <taxon>Trichogramma</taxon>
    </lineage>
</organism>
<dbReference type="EMBL" id="JBJJXI010000098">
    <property type="protein sequence ID" value="KAL3393361.1"/>
    <property type="molecule type" value="Genomic_DNA"/>
</dbReference>
<keyword evidence="5" id="KW-1185">Reference proteome</keyword>
<dbReference type="AlphaFoldDB" id="A0ABD2WJY9"/>
<dbReference type="Proteomes" id="UP001627154">
    <property type="component" value="Unassembled WGS sequence"/>
</dbReference>
<keyword evidence="1" id="KW-1015">Disulfide bond</keyword>
<dbReference type="Gene3D" id="2.40.10.10">
    <property type="entry name" value="Trypsin-like serine proteases"/>
    <property type="match status" value="1"/>
</dbReference>
<evidence type="ECO:0000256" key="2">
    <source>
        <dbReference type="ARBA" id="ARBA00024195"/>
    </source>
</evidence>
<reference evidence="4 5" key="1">
    <citation type="journal article" date="2024" name="bioRxiv">
        <title>A reference genome for Trichogramma kaykai: A tiny desert-dwelling parasitoid wasp with competing sex-ratio distorters.</title>
        <authorList>
            <person name="Culotta J."/>
            <person name="Lindsey A.R."/>
        </authorList>
    </citation>
    <scope>NUCLEOTIDE SEQUENCE [LARGE SCALE GENOMIC DNA]</scope>
    <source>
        <strain evidence="4 5">KSX58</strain>
    </source>
</reference>
<accession>A0ABD2WJY9</accession>
<evidence type="ECO:0000256" key="1">
    <source>
        <dbReference type="ARBA" id="ARBA00023157"/>
    </source>
</evidence>
<dbReference type="InterPro" id="IPR001254">
    <property type="entry name" value="Trypsin_dom"/>
</dbReference>
<feature type="domain" description="Peptidase S1" evidence="3">
    <location>
        <begin position="1"/>
        <end position="200"/>
    </location>
</feature>
<dbReference type="InterPro" id="IPR043504">
    <property type="entry name" value="Peptidase_S1_PA_chymotrypsin"/>
</dbReference>
<proteinExistence type="inferred from homology"/>
<protein>
    <recommendedName>
        <fullName evidence="3">Peptidase S1 domain-containing protein</fullName>
    </recommendedName>
</protein>
<name>A0ABD2WJY9_9HYME</name>
<comment type="similarity">
    <text evidence="2">Belongs to the peptidase S1 family. CLIP subfamily.</text>
</comment>
<dbReference type="SMART" id="SM00020">
    <property type="entry name" value="Tryp_SPc"/>
    <property type="match status" value="1"/>
</dbReference>
<dbReference type="InterPro" id="IPR009003">
    <property type="entry name" value="Peptidase_S1_PA"/>
</dbReference>
<dbReference type="PROSITE" id="PS50240">
    <property type="entry name" value="TRYPSIN_DOM"/>
    <property type="match status" value="1"/>
</dbReference>
<sequence length="219" mass="24561">MPEYSSIRVGSLSSVSAGEIYAVEELIVHPLWKKSVEIPLWDDLALIKLKEDIEFSETIQPAKLPEENDDLPDGSTLTLLGWGFAEYGDEPHFTEEFLLSTKMKVYNLDKCKREHMEYLATYDDYEGEDLRTAVLPNDRMICLVGKGDFCTGDSGGPVVDENNIQFGVLNFTLDCGTAAPVPSAVTDVRKWLKWIKDKSEELENGIETQPSLYSSVLEV</sequence>
<gene>
    <name evidence="4" type="ORF">TKK_012228</name>
</gene>
<evidence type="ECO:0000313" key="4">
    <source>
        <dbReference type="EMBL" id="KAL3393361.1"/>
    </source>
</evidence>